<feature type="region of interest" description="Disordered" evidence="6">
    <location>
        <begin position="541"/>
        <end position="594"/>
    </location>
</feature>
<feature type="compositionally biased region" description="Pro residues" evidence="6">
    <location>
        <begin position="554"/>
        <end position="570"/>
    </location>
</feature>
<sequence>MSSSPLEEPEEEEEKEVGWNMGPRASQSKEQYLSSVLPRFFLLHPFYTASSSFARQYKLDADMDCRPHSRVSQTGASASLYSCLDPPTNGTVLRLLGLGSGGVALHARRIVTEDGGGTLPGACDSSFIVSEQPQLPSLPGTLAQRGASEPPSSLINFVGGGLTDAARRVSMPFAIKFMPLAGASVRFIGCCLREARVLRSCDFFSILKLYRSFVTLKNDETGAETTVDVVDGIKAHAGITAVTMELELVNNGDLRAELETRARHDPKRFFTQRHVLLTFVQLVMAVYHLHSRMRILHRDIKAANVLLCSNGLVKLGDFGFSKPYTGPDGVRAARSGSFCGTPQYMAPEVWSMDPYGEKADMFSLGVVLFEMMELRRPFVGGSRAAIRRAVLNCTAAPPTFTADGFDGGLRSLVLRLLCLDPAQRPSAIEVLATPLMREAAGTLLGVVHREPVAVAERSCSSFLTHTHSSVTTRTESIVDLRSPLSTTSSRSTAAAATTSMSASGSGFLNLSREERTLLLADVRGVMGDVVRHAADPGRAPLAACRLPSIRTTSPSPPTPTPTPPTPPPPRAAALPSSTAVAQRAAQPPIASDVAEPHRHVLMSGILHKEDRKGLWKRRCLQLTSRKLRALAVESRTLAEPQLTVLYELSLSLVGRAGDRGSRAQKTQPLSTYIDCYAQEIEGHLGFILQSSDGTTLRFIPEAAEERDAWVDIFVNCIADTL</sequence>
<dbReference type="Gene3D" id="2.30.29.30">
    <property type="entry name" value="Pleckstrin-homology domain (PH domain)/Phosphotyrosine-binding domain (PTB)"/>
    <property type="match status" value="1"/>
</dbReference>
<dbReference type="PROSITE" id="PS50011">
    <property type="entry name" value="PROTEIN_KINASE_DOM"/>
    <property type="match status" value="1"/>
</dbReference>
<feature type="region of interest" description="Disordered" evidence="6">
    <location>
        <begin position="1"/>
        <end position="23"/>
    </location>
</feature>
<evidence type="ECO:0000256" key="3">
    <source>
        <dbReference type="ARBA" id="ARBA00022741"/>
    </source>
</evidence>
<reference evidence="9 10" key="1">
    <citation type="journal article" date="2021" name="MBio">
        <title>A New Model Trypanosomatid, Novymonas esmeraldas: Genomic Perception of Its 'Candidatus Pandoraea novymonadis' Endosymbiont.</title>
        <authorList>
            <person name="Zakharova A."/>
            <person name="Saura A."/>
            <person name="Butenko A."/>
            <person name="Podesvova L."/>
            <person name="Warmusova S."/>
            <person name="Kostygov A.Y."/>
            <person name="Nenarokova A."/>
            <person name="Lukes J."/>
            <person name="Opperdoes F.R."/>
            <person name="Yurchenko V."/>
        </authorList>
    </citation>
    <scope>NUCLEOTIDE SEQUENCE [LARGE SCALE GENOMIC DNA]</scope>
    <source>
        <strain evidence="9 10">E262AT.01</strain>
    </source>
</reference>
<dbReference type="Pfam" id="PF00069">
    <property type="entry name" value="Pkinase"/>
    <property type="match status" value="1"/>
</dbReference>
<evidence type="ECO:0000256" key="2">
    <source>
        <dbReference type="ARBA" id="ARBA00022679"/>
    </source>
</evidence>
<dbReference type="EC" id="2.7.11.1" evidence="1"/>
<keyword evidence="3" id="KW-0547">Nucleotide-binding</keyword>
<dbReference type="InterPro" id="IPR011993">
    <property type="entry name" value="PH-like_dom_sf"/>
</dbReference>
<keyword evidence="5" id="KW-0067">ATP-binding</keyword>
<evidence type="ECO:0000259" key="8">
    <source>
        <dbReference type="PROSITE" id="PS50011"/>
    </source>
</evidence>
<dbReference type="PANTHER" id="PTHR43671">
    <property type="entry name" value="SERINE/THREONINE-PROTEIN KINASE NEK"/>
    <property type="match status" value="1"/>
</dbReference>
<dbReference type="InterPro" id="IPR050660">
    <property type="entry name" value="NEK_Ser/Thr_kinase"/>
</dbReference>
<dbReference type="InterPro" id="IPR001849">
    <property type="entry name" value="PH_domain"/>
</dbReference>
<evidence type="ECO:0000259" key="7">
    <source>
        <dbReference type="PROSITE" id="PS50003"/>
    </source>
</evidence>
<dbReference type="GO" id="GO:0004674">
    <property type="term" value="F:protein serine/threonine kinase activity"/>
    <property type="evidence" value="ECO:0007669"/>
    <property type="project" value="UniProtKB-EC"/>
</dbReference>
<protein>
    <recommendedName>
        <fullName evidence="1">non-specific serine/threonine protein kinase</fullName>
        <ecNumber evidence="1">2.7.11.1</ecNumber>
    </recommendedName>
</protein>
<name>A0AAW0F416_9TRYP</name>
<dbReference type="SMART" id="SM00233">
    <property type="entry name" value="PH"/>
    <property type="match status" value="1"/>
</dbReference>
<dbReference type="PROSITE" id="PS00108">
    <property type="entry name" value="PROTEIN_KINASE_ST"/>
    <property type="match status" value="1"/>
</dbReference>
<evidence type="ECO:0000313" key="9">
    <source>
        <dbReference type="EMBL" id="KAK7199863.1"/>
    </source>
</evidence>
<dbReference type="EMBL" id="JAECZO010000002">
    <property type="protein sequence ID" value="KAK7199863.1"/>
    <property type="molecule type" value="Genomic_DNA"/>
</dbReference>
<evidence type="ECO:0000313" key="10">
    <source>
        <dbReference type="Proteomes" id="UP001430356"/>
    </source>
</evidence>
<dbReference type="InterPro" id="IPR008271">
    <property type="entry name" value="Ser/Thr_kinase_AS"/>
</dbReference>
<evidence type="ECO:0000256" key="1">
    <source>
        <dbReference type="ARBA" id="ARBA00012513"/>
    </source>
</evidence>
<keyword evidence="4 9" id="KW-0418">Kinase</keyword>
<dbReference type="CDD" id="cd00821">
    <property type="entry name" value="PH"/>
    <property type="match status" value="1"/>
</dbReference>
<evidence type="ECO:0000256" key="5">
    <source>
        <dbReference type="ARBA" id="ARBA00022840"/>
    </source>
</evidence>
<dbReference type="InterPro" id="IPR000719">
    <property type="entry name" value="Prot_kinase_dom"/>
</dbReference>
<accession>A0AAW0F416</accession>
<dbReference type="Proteomes" id="UP001430356">
    <property type="component" value="Unassembled WGS sequence"/>
</dbReference>
<evidence type="ECO:0000256" key="4">
    <source>
        <dbReference type="ARBA" id="ARBA00022777"/>
    </source>
</evidence>
<evidence type="ECO:0000256" key="6">
    <source>
        <dbReference type="SAM" id="MobiDB-lite"/>
    </source>
</evidence>
<organism evidence="9 10">
    <name type="scientific">Novymonas esmeraldas</name>
    <dbReference type="NCBI Taxonomy" id="1808958"/>
    <lineage>
        <taxon>Eukaryota</taxon>
        <taxon>Discoba</taxon>
        <taxon>Euglenozoa</taxon>
        <taxon>Kinetoplastea</taxon>
        <taxon>Metakinetoplastina</taxon>
        <taxon>Trypanosomatida</taxon>
        <taxon>Trypanosomatidae</taxon>
        <taxon>Novymonas</taxon>
    </lineage>
</organism>
<proteinExistence type="predicted"/>
<dbReference type="InterPro" id="IPR011009">
    <property type="entry name" value="Kinase-like_dom_sf"/>
</dbReference>
<gene>
    <name evidence="9" type="ORF">NESM_000034200</name>
</gene>
<dbReference type="SUPFAM" id="SSF56112">
    <property type="entry name" value="Protein kinase-like (PK-like)"/>
    <property type="match status" value="1"/>
</dbReference>
<dbReference type="GO" id="GO:0005524">
    <property type="term" value="F:ATP binding"/>
    <property type="evidence" value="ECO:0007669"/>
    <property type="project" value="UniProtKB-KW"/>
</dbReference>
<keyword evidence="2" id="KW-0808">Transferase</keyword>
<comment type="caution">
    <text evidence="9">The sequence shown here is derived from an EMBL/GenBank/DDBJ whole genome shotgun (WGS) entry which is preliminary data.</text>
</comment>
<dbReference type="PROSITE" id="PS50003">
    <property type="entry name" value="PH_DOMAIN"/>
    <property type="match status" value="1"/>
</dbReference>
<feature type="domain" description="PH" evidence="7">
    <location>
        <begin position="599"/>
        <end position="718"/>
    </location>
</feature>
<dbReference type="AlphaFoldDB" id="A0AAW0F416"/>
<dbReference type="SMART" id="SM00220">
    <property type="entry name" value="S_TKc"/>
    <property type="match status" value="1"/>
</dbReference>
<dbReference type="Gene3D" id="1.10.510.10">
    <property type="entry name" value="Transferase(Phosphotransferase) domain 1"/>
    <property type="match status" value="1"/>
</dbReference>
<dbReference type="SUPFAM" id="SSF50729">
    <property type="entry name" value="PH domain-like"/>
    <property type="match status" value="1"/>
</dbReference>
<feature type="domain" description="Protein kinase" evidence="8">
    <location>
        <begin position="90"/>
        <end position="436"/>
    </location>
</feature>
<feature type="compositionally biased region" description="Low complexity" evidence="6">
    <location>
        <begin position="485"/>
        <end position="505"/>
    </location>
</feature>
<feature type="region of interest" description="Disordered" evidence="6">
    <location>
        <begin position="481"/>
        <end position="505"/>
    </location>
</feature>
<keyword evidence="10" id="KW-1185">Reference proteome</keyword>
<dbReference type="PANTHER" id="PTHR43671:SF13">
    <property type="entry name" value="SERINE_THREONINE-PROTEIN KINASE NEK2"/>
    <property type="match status" value="1"/>
</dbReference>